<comment type="caution">
    <text evidence="2">The sequence shown here is derived from an EMBL/GenBank/DDBJ whole genome shotgun (WGS) entry which is preliminary data.</text>
</comment>
<evidence type="ECO:0000313" key="3">
    <source>
        <dbReference type="Proteomes" id="UP000178068"/>
    </source>
</evidence>
<organism evidence="2 3">
    <name type="scientific">Candidatus Woykebacteria bacterium RIFCSPHIGHO2_12_FULL_45_10</name>
    <dbReference type="NCBI Taxonomy" id="1802603"/>
    <lineage>
        <taxon>Bacteria</taxon>
        <taxon>Candidatus Woykeibacteriota</taxon>
    </lineage>
</organism>
<reference evidence="2 3" key="1">
    <citation type="journal article" date="2016" name="Nat. Commun.">
        <title>Thousands of microbial genomes shed light on interconnected biogeochemical processes in an aquifer system.</title>
        <authorList>
            <person name="Anantharaman K."/>
            <person name="Brown C.T."/>
            <person name="Hug L.A."/>
            <person name="Sharon I."/>
            <person name="Castelle C.J."/>
            <person name="Probst A.J."/>
            <person name="Thomas B.C."/>
            <person name="Singh A."/>
            <person name="Wilkins M.J."/>
            <person name="Karaoz U."/>
            <person name="Brodie E.L."/>
            <person name="Williams K.H."/>
            <person name="Hubbard S.S."/>
            <person name="Banfield J.F."/>
        </authorList>
    </citation>
    <scope>NUCLEOTIDE SEQUENCE [LARGE SCALE GENOMIC DNA]</scope>
</reference>
<proteinExistence type="predicted"/>
<dbReference type="Gene3D" id="2.60.40.1120">
    <property type="entry name" value="Carboxypeptidase-like, regulatory domain"/>
    <property type="match status" value="2"/>
</dbReference>
<evidence type="ECO:0008006" key="4">
    <source>
        <dbReference type="Google" id="ProtNLM"/>
    </source>
</evidence>
<keyword evidence="1" id="KW-0812">Transmembrane</keyword>
<dbReference type="AlphaFoldDB" id="A0A1G1WQ79"/>
<protein>
    <recommendedName>
        <fullName evidence="4">PEGA domain-containing protein</fullName>
    </recommendedName>
</protein>
<evidence type="ECO:0000313" key="2">
    <source>
        <dbReference type="EMBL" id="OGY29357.1"/>
    </source>
</evidence>
<feature type="transmembrane region" description="Helical" evidence="1">
    <location>
        <begin position="20"/>
        <end position="41"/>
    </location>
</feature>
<dbReference type="Pfam" id="PF13715">
    <property type="entry name" value="CarbopepD_reg_2"/>
    <property type="match status" value="1"/>
</dbReference>
<name>A0A1G1WQ79_9BACT</name>
<dbReference type="Proteomes" id="UP000178068">
    <property type="component" value="Unassembled WGS sequence"/>
</dbReference>
<keyword evidence="1" id="KW-1133">Transmembrane helix</keyword>
<dbReference type="InterPro" id="IPR008969">
    <property type="entry name" value="CarboxyPept-like_regulatory"/>
</dbReference>
<accession>A0A1G1WQ79</accession>
<evidence type="ECO:0000256" key="1">
    <source>
        <dbReference type="SAM" id="Phobius"/>
    </source>
</evidence>
<sequence length="214" mass="23261">MVAPEQLKFSVRSLIQKQKLGISAFVLLLLFIAWGVQFGFFGRINRALNSADVSFYISDSQSSFAIAGATVESKGLEFKTDVQGLTTVNLMIGNQKVSITAEKYIKKELNLVVKRGNNETVNVLLNKLPATNAVISGVVVDSATQGPLAAVEIELVNSPVASRANSDQEGNFSIKVPDGKQILEFSLEGYNRQKQEIEAKTGKNTIVRIELNPS</sequence>
<dbReference type="EMBL" id="MHCZ01000035">
    <property type="protein sequence ID" value="OGY29357.1"/>
    <property type="molecule type" value="Genomic_DNA"/>
</dbReference>
<gene>
    <name evidence="2" type="ORF">A3F35_00285</name>
</gene>
<keyword evidence="1" id="KW-0472">Membrane</keyword>
<dbReference type="STRING" id="1802603.A3F35_00285"/>
<dbReference type="SUPFAM" id="SSF49464">
    <property type="entry name" value="Carboxypeptidase regulatory domain-like"/>
    <property type="match status" value="2"/>
</dbReference>